<sequence>MPKNKEKCTPIRSLYLLRKLCKLVYMKRMFVLTLIFIMFACLGEYKTVEVKFPNGKIIKAEIADTPALTEKGLMYRKELAEDKGMLFAFGEEDVRVFWMKNTFIDLDMVFLDSDKKVKCVHSNVSKSTPFTLDSDVAVAFCENSKYVLEVNAGIAAKNNLQPGQKLEF</sequence>
<gene>
    <name evidence="1" type="ordered locus">Emin_1232</name>
</gene>
<dbReference type="HOGENOM" id="CLU_097039_0_1_0"/>
<organism evidence="1 2">
    <name type="scientific">Elusimicrobium minutum (strain Pei191)</name>
    <dbReference type="NCBI Taxonomy" id="445932"/>
    <lineage>
        <taxon>Bacteria</taxon>
        <taxon>Pseudomonadati</taxon>
        <taxon>Elusimicrobiota</taxon>
        <taxon>Elusimicrobia</taxon>
        <taxon>Elusimicrobiales</taxon>
        <taxon>Elusimicrobiaceae</taxon>
        <taxon>Elusimicrobium</taxon>
    </lineage>
</organism>
<dbReference type="InterPro" id="IPR038695">
    <property type="entry name" value="Saro_0823-like_sf"/>
</dbReference>
<dbReference type="STRING" id="445932.Emin_1232"/>
<keyword evidence="2" id="KW-1185">Reference proteome</keyword>
<dbReference type="OrthoDB" id="5526466at2"/>
<name>B2KE36_ELUMP</name>
<dbReference type="AlphaFoldDB" id="B2KE36"/>
<reference evidence="1 2" key="1">
    <citation type="journal article" date="2009" name="Appl. Environ. Microbiol.">
        <title>Genomic analysis of 'Elusimicrobium minutum,' the first cultivated representative of the phylum 'Elusimicrobia' (formerly termite group 1).</title>
        <authorList>
            <person name="Herlemann D.P.R."/>
            <person name="Geissinger O."/>
            <person name="Ikeda-Ohtsubo W."/>
            <person name="Kunin V."/>
            <person name="Sun H."/>
            <person name="Lapidus A."/>
            <person name="Hugenholtz P."/>
            <person name="Brune A."/>
        </authorList>
    </citation>
    <scope>NUCLEOTIDE SEQUENCE [LARGE SCALE GENOMIC DNA]</scope>
    <source>
        <strain evidence="1 2">Pei191</strain>
    </source>
</reference>
<dbReference type="InterPro" id="IPR003795">
    <property type="entry name" value="DUF192"/>
</dbReference>
<dbReference type="Pfam" id="PF02643">
    <property type="entry name" value="DUF192"/>
    <property type="match status" value="1"/>
</dbReference>
<dbReference type="KEGG" id="emi:Emin_1232"/>
<dbReference type="EMBL" id="CP001055">
    <property type="protein sequence ID" value="ACC98782.1"/>
    <property type="molecule type" value="Genomic_DNA"/>
</dbReference>
<dbReference type="Proteomes" id="UP000001029">
    <property type="component" value="Chromosome"/>
</dbReference>
<dbReference type="PANTHER" id="PTHR37953:SF1">
    <property type="entry name" value="UPF0127 PROTEIN MJ1496"/>
    <property type="match status" value="1"/>
</dbReference>
<evidence type="ECO:0000313" key="2">
    <source>
        <dbReference type="Proteomes" id="UP000001029"/>
    </source>
</evidence>
<proteinExistence type="predicted"/>
<protein>
    <submittedName>
        <fullName evidence="1">Uncharacterized conserved protein DUF192</fullName>
    </submittedName>
</protein>
<accession>B2KE36</accession>
<dbReference type="PANTHER" id="PTHR37953">
    <property type="entry name" value="UPF0127 PROTEIN MJ1496"/>
    <property type="match status" value="1"/>
</dbReference>
<dbReference type="Gene3D" id="2.60.120.1140">
    <property type="entry name" value="Protein of unknown function DUF192"/>
    <property type="match status" value="1"/>
</dbReference>
<evidence type="ECO:0000313" key="1">
    <source>
        <dbReference type="EMBL" id="ACC98782.1"/>
    </source>
</evidence>